<keyword evidence="1" id="KW-0472">Membrane</keyword>
<name>A0A7J6LCX6_PEROL</name>
<feature type="chain" id="PRO_5036205328" description="ER membrane protein complex subunit 1" evidence="2">
    <location>
        <begin position="22"/>
        <end position="555"/>
    </location>
</feature>
<keyword evidence="2" id="KW-0732">Signal</keyword>
<evidence type="ECO:0000256" key="1">
    <source>
        <dbReference type="SAM" id="Phobius"/>
    </source>
</evidence>
<feature type="transmembrane region" description="Helical" evidence="1">
    <location>
        <begin position="506"/>
        <end position="525"/>
    </location>
</feature>
<gene>
    <name evidence="4" type="ORF">FOL46_007646</name>
    <name evidence="3" type="ORF">FOZ61_007629</name>
</gene>
<evidence type="ECO:0000313" key="4">
    <source>
        <dbReference type="EMBL" id="KAF4656850.1"/>
    </source>
</evidence>
<dbReference type="OrthoDB" id="428706at2759"/>
<evidence type="ECO:0000256" key="2">
    <source>
        <dbReference type="SAM" id="SignalP"/>
    </source>
</evidence>
<dbReference type="Proteomes" id="UP000570595">
    <property type="component" value="Unassembled WGS sequence"/>
</dbReference>
<protein>
    <recommendedName>
        <fullName evidence="7">ER membrane protein complex subunit 1</fullName>
    </recommendedName>
</protein>
<proteinExistence type="predicted"/>
<reference evidence="5 6" key="1">
    <citation type="submission" date="2020-04" db="EMBL/GenBank/DDBJ databases">
        <title>Perkinsus olseni comparative genomics.</title>
        <authorList>
            <person name="Bogema D.R."/>
        </authorList>
    </citation>
    <scope>NUCLEOTIDE SEQUENCE [LARGE SCALE GENOMIC DNA]</scope>
    <source>
        <strain evidence="3">ATCC PRA-179</strain>
        <strain evidence="4">ATCC PRA-31</strain>
    </source>
</reference>
<dbReference type="Proteomes" id="UP000572268">
    <property type="component" value="Unassembled WGS sequence"/>
</dbReference>
<dbReference type="EMBL" id="JABANN010000554">
    <property type="protein sequence ID" value="KAF4656850.1"/>
    <property type="molecule type" value="Genomic_DNA"/>
</dbReference>
<organism evidence="4 6">
    <name type="scientific">Perkinsus olseni</name>
    <name type="common">Perkinsus atlanticus</name>
    <dbReference type="NCBI Taxonomy" id="32597"/>
    <lineage>
        <taxon>Eukaryota</taxon>
        <taxon>Sar</taxon>
        <taxon>Alveolata</taxon>
        <taxon>Perkinsozoa</taxon>
        <taxon>Perkinsea</taxon>
        <taxon>Perkinsida</taxon>
        <taxon>Perkinsidae</taxon>
        <taxon>Perkinsus</taxon>
    </lineage>
</organism>
<keyword evidence="1" id="KW-1133">Transmembrane helix</keyword>
<feature type="signal peptide" evidence="2">
    <location>
        <begin position="1"/>
        <end position="21"/>
    </location>
</feature>
<evidence type="ECO:0000313" key="5">
    <source>
        <dbReference type="Proteomes" id="UP000570595"/>
    </source>
</evidence>
<evidence type="ECO:0000313" key="3">
    <source>
        <dbReference type="EMBL" id="KAF4655347.1"/>
    </source>
</evidence>
<sequence>MILYHAYLLGLSSCLLPAALGSLSSEELFSLVQRALKDSREHQMAMLSGREPNASAWSEGYCRMVEVARELSDYDGDQGWQGGSAVALRMDEENGDDIDAVEFFQARSTKHKRLVSMPNFSPHGYLMKVTASKKRLSLVDFESGYGEIFTLTLPEGGGEAAARLAVGALTHASGHIVAAVGGKIAILFIEVKSPTVTAEERSRWRNINMSAFVDRPPNVTVWSSSVVDVGSEEIIDHLLVMPSGRASTASNTSRVVAAAQSGRVRVVHLHGDILSTSPVMAGLIGIVPLGKARSSHAVLAYGSDWARLISIGDEVNDVALSGIDQWLVDRRIMTMASGDPLGPMATLFATLDDGGVLALGLKKHRKGKSKDEGQPPSYALRGLFSLPTCKHGKPLVRALEPHLVVIVCGRVLSVYDITVARKQSLRAVRRGSWDDTTVMDAGPLWEEVYRVTTGLPTPADGVTVWRREAVYSEIAIHSEGRVRVLDIMIPRERDLTLESEQAMWNYFRACLGLLCAIGVITYMYFSLKPKRPEFYEPSYIAQENPPLPPTLASGG</sequence>
<comment type="caution">
    <text evidence="4">The sequence shown here is derived from an EMBL/GenBank/DDBJ whole genome shotgun (WGS) entry which is preliminary data.</text>
</comment>
<dbReference type="AlphaFoldDB" id="A0A7J6LCX6"/>
<keyword evidence="1" id="KW-0812">Transmembrane</keyword>
<accession>A0A7J6LCX6</accession>
<evidence type="ECO:0000313" key="6">
    <source>
        <dbReference type="Proteomes" id="UP000572268"/>
    </source>
</evidence>
<dbReference type="EMBL" id="JABAHT010000471">
    <property type="protein sequence ID" value="KAF4655347.1"/>
    <property type="molecule type" value="Genomic_DNA"/>
</dbReference>
<evidence type="ECO:0008006" key="7">
    <source>
        <dbReference type="Google" id="ProtNLM"/>
    </source>
</evidence>